<dbReference type="InterPro" id="IPR036397">
    <property type="entry name" value="RNaseH_sf"/>
</dbReference>
<reference evidence="2" key="1">
    <citation type="journal article" date="2015" name="Nature">
        <title>Complex archaea that bridge the gap between prokaryotes and eukaryotes.</title>
        <authorList>
            <person name="Spang A."/>
            <person name="Saw J.H."/>
            <person name="Jorgensen S.L."/>
            <person name="Zaremba-Niedzwiedzka K."/>
            <person name="Martijn J."/>
            <person name="Lind A.E."/>
            <person name="van Eijk R."/>
            <person name="Schleper C."/>
            <person name="Guy L."/>
            <person name="Ettema T.J."/>
        </authorList>
    </citation>
    <scope>NUCLEOTIDE SEQUENCE</scope>
</reference>
<dbReference type="InterPro" id="IPR012337">
    <property type="entry name" value="RNaseH-like_sf"/>
</dbReference>
<dbReference type="InterPro" id="IPR009057">
    <property type="entry name" value="Homeodomain-like_sf"/>
</dbReference>
<dbReference type="PANTHER" id="PTHR35004">
    <property type="entry name" value="TRANSPOSASE RV3428C-RELATED"/>
    <property type="match status" value="1"/>
</dbReference>
<evidence type="ECO:0000313" key="2">
    <source>
        <dbReference type="EMBL" id="KKM71298.1"/>
    </source>
</evidence>
<organism evidence="2">
    <name type="scientific">marine sediment metagenome</name>
    <dbReference type="NCBI Taxonomy" id="412755"/>
    <lineage>
        <taxon>unclassified sequences</taxon>
        <taxon>metagenomes</taxon>
        <taxon>ecological metagenomes</taxon>
    </lineage>
</organism>
<dbReference type="NCBIfam" id="NF033594">
    <property type="entry name" value="transpos_ISNCY_2"/>
    <property type="match status" value="1"/>
</dbReference>
<dbReference type="PANTHER" id="PTHR35004:SF7">
    <property type="entry name" value="INTEGRASE PROTEIN"/>
    <property type="match status" value="1"/>
</dbReference>
<dbReference type="SUPFAM" id="SSF53098">
    <property type="entry name" value="Ribonuclease H-like"/>
    <property type="match status" value="1"/>
</dbReference>
<sequence length="396" mass="46065">MYYLTMKDLNKYKTITEVIEGYLKVKEAGKILKLSERQIYRIKDRVEREGIKGILHKSRGTKRARWLTQDVQDKAVHLYNTKYKGFNITHVTEYLNTEEKIKISKESLREILLKRGFHTKSKRHPKHMQWREPRAREGQMMQFDTSDHDWLESRGPRLYLIGGIDDATSACPGARFALSDSCNENMGVLKQIVETKGIPLSFYCDRDSKFKTTRHKGLHYQLKGDYDQTQIARALSELGVEIIYANSPQAKGRVERAWGTFQDRLCSELRLHKISTLQAANHYLTRTFIPKYNSKFARLPRAKGSAYRGLPKDLNLSNIFCIKEERTIASDNTISYKAKTFQILPSNYRISFVRAKVMVHEHLDGSIHIFLKEQELRHKQVHKNKQKALLLVSATC</sequence>
<feature type="domain" description="Integrase catalytic" evidence="1">
    <location>
        <begin position="129"/>
        <end position="319"/>
    </location>
</feature>
<dbReference type="Gene3D" id="3.30.420.10">
    <property type="entry name" value="Ribonuclease H-like superfamily/Ribonuclease H"/>
    <property type="match status" value="1"/>
</dbReference>
<dbReference type="GO" id="GO:0003676">
    <property type="term" value="F:nucleic acid binding"/>
    <property type="evidence" value="ECO:0007669"/>
    <property type="project" value="InterPro"/>
</dbReference>
<dbReference type="InterPro" id="IPR047797">
    <property type="entry name" value="ISNCY_transpos"/>
</dbReference>
<dbReference type="PROSITE" id="PS50994">
    <property type="entry name" value="INTEGRASE"/>
    <property type="match status" value="1"/>
</dbReference>
<accession>A0A0F9JNP8</accession>
<protein>
    <recommendedName>
        <fullName evidence="1">Integrase catalytic domain-containing protein</fullName>
    </recommendedName>
</protein>
<name>A0A0F9JNP8_9ZZZZ</name>
<dbReference type="InterPro" id="IPR055247">
    <property type="entry name" value="InsJ-like_HTH"/>
</dbReference>
<comment type="caution">
    <text evidence="2">The sequence shown here is derived from an EMBL/GenBank/DDBJ whole genome shotgun (WGS) entry which is preliminary data.</text>
</comment>
<gene>
    <name evidence="2" type="ORF">LCGC14_1432000</name>
</gene>
<dbReference type="SUPFAM" id="SSF46689">
    <property type="entry name" value="Homeodomain-like"/>
    <property type="match status" value="1"/>
</dbReference>
<dbReference type="Pfam" id="PF13518">
    <property type="entry name" value="HTH_28"/>
    <property type="match status" value="1"/>
</dbReference>
<dbReference type="AlphaFoldDB" id="A0A0F9JNP8"/>
<dbReference type="EMBL" id="LAZR01009667">
    <property type="protein sequence ID" value="KKM71298.1"/>
    <property type="molecule type" value="Genomic_DNA"/>
</dbReference>
<dbReference type="GO" id="GO:0015074">
    <property type="term" value="P:DNA integration"/>
    <property type="evidence" value="ECO:0007669"/>
    <property type="project" value="InterPro"/>
</dbReference>
<evidence type="ECO:0000259" key="1">
    <source>
        <dbReference type="PROSITE" id="PS50994"/>
    </source>
</evidence>
<dbReference type="InterPro" id="IPR001584">
    <property type="entry name" value="Integrase_cat-core"/>
</dbReference>
<proteinExistence type="predicted"/>